<keyword evidence="4 6" id="KW-1133">Transmembrane helix</keyword>
<evidence type="ECO:0000256" key="2">
    <source>
        <dbReference type="ARBA" id="ARBA00009694"/>
    </source>
</evidence>
<comment type="subcellular location">
    <subcellularLocation>
        <location evidence="1">Membrane</location>
        <topology evidence="1">Multi-pass membrane protein</topology>
    </subcellularLocation>
</comment>
<accession>E1X3S6</accession>
<gene>
    <name evidence="7" type="ordered locus">BMS_2201</name>
</gene>
<dbReference type="AlphaFoldDB" id="E1X3S6"/>
<dbReference type="Proteomes" id="UP000008963">
    <property type="component" value="Chromosome"/>
</dbReference>
<dbReference type="EMBL" id="FQ312005">
    <property type="protein sequence ID" value="CBW27005.1"/>
    <property type="molecule type" value="Genomic_DNA"/>
</dbReference>
<proteinExistence type="inferred from homology"/>
<dbReference type="GO" id="GO:0005886">
    <property type="term" value="C:plasma membrane"/>
    <property type="evidence" value="ECO:0007669"/>
    <property type="project" value="TreeGrafter"/>
</dbReference>
<evidence type="ECO:0000313" key="7">
    <source>
        <dbReference type="EMBL" id="CBW27005.1"/>
    </source>
</evidence>
<dbReference type="PANTHER" id="PTHR43461:SF1">
    <property type="entry name" value="TRANSMEMBRANE PROTEIN 256"/>
    <property type="match status" value="1"/>
</dbReference>
<comment type="similarity">
    <text evidence="2">Belongs to the UPF0382 family.</text>
</comment>
<keyword evidence="3 6" id="KW-0812">Transmembrane</keyword>
<organism evidence="7 8">
    <name type="scientific">Halobacteriovorax marinus (strain ATCC BAA-682 / DSM 15412 / SJ)</name>
    <name type="common">Bacteriovorax marinus</name>
    <dbReference type="NCBI Taxonomy" id="862908"/>
    <lineage>
        <taxon>Bacteria</taxon>
        <taxon>Pseudomonadati</taxon>
        <taxon>Bdellovibrionota</taxon>
        <taxon>Bacteriovoracia</taxon>
        <taxon>Bacteriovoracales</taxon>
        <taxon>Halobacteriovoraceae</taxon>
        <taxon>Halobacteriovorax</taxon>
    </lineage>
</organism>
<dbReference type="PANTHER" id="PTHR43461">
    <property type="entry name" value="TRANSMEMBRANE PROTEIN 256"/>
    <property type="match status" value="1"/>
</dbReference>
<protein>
    <submittedName>
        <fullName evidence="7">Membrane protein</fullName>
    </submittedName>
</protein>
<dbReference type="eggNOG" id="COG2363">
    <property type="taxonomic scope" value="Bacteria"/>
</dbReference>
<dbReference type="PATRIC" id="fig|862908.3.peg.2094"/>
<feature type="transmembrane region" description="Helical" evidence="6">
    <location>
        <begin position="99"/>
        <end position="118"/>
    </location>
</feature>
<evidence type="ECO:0000256" key="3">
    <source>
        <dbReference type="ARBA" id="ARBA00022692"/>
    </source>
</evidence>
<feature type="transmembrane region" description="Helical" evidence="6">
    <location>
        <begin position="46"/>
        <end position="63"/>
    </location>
</feature>
<sequence>MELKRTNHKIIAGALLMGLAVALGAMGAHALEKILTPKNLATFKTGVHYQMLHAFGLIFLGILDKLYRDKFKIETALFTLGIILFSFNCYIYSLTNIKVFAMLIPIGGVTFIMGWLSLGLRFFKISRNYEDLSN</sequence>
<evidence type="ECO:0000256" key="1">
    <source>
        <dbReference type="ARBA" id="ARBA00004141"/>
    </source>
</evidence>
<evidence type="ECO:0000313" key="8">
    <source>
        <dbReference type="Proteomes" id="UP000008963"/>
    </source>
</evidence>
<dbReference type="KEGG" id="bmx:BMS_2201"/>
<dbReference type="STRING" id="862908.BMS_2201"/>
<dbReference type="Pfam" id="PF04241">
    <property type="entry name" value="DUF423"/>
    <property type="match status" value="1"/>
</dbReference>
<reference evidence="8" key="1">
    <citation type="journal article" date="2013" name="ISME J.">
        <title>A small predatory core genome in the divergent marine Bacteriovorax marinus SJ and the terrestrial Bdellovibrio bacteriovorus.</title>
        <authorList>
            <person name="Crossman L.C."/>
            <person name="Chen H."/>
            <person name="Cerdeno-Tarraga A.M."/>
            <person name="Brooks K."/>
            <person name="Quail M.A."/>
            <person name="Pineiro S.A."/>
            <person name="Hobley L."/>
            <person name="Sockett R.E."/>
            <person name="Bentley S.D."/>
            <person name="Parkhill J."/>
            <person name="Williams H.N."/>
            <person name="Stine O.C."/>
        </authorList>
    </citation>
    <scope>NUCLEOTIDE SEQUENCE [LARGE SCALE GENOMIC DNA]</scope>
    <source>
        <strain evidence="8">ATCC BAA-682 / DSM 15412 / SJ</strain>
    </source>
</reference>
<evidence type="ECO:0000256" key="5">
    <source>
        <dbReference type="ARBA" id="ARBA00023136"/>
    </source>
</evidence>
<keyword evidence="5 6" id="KW-0472">Membrane</keyword>
<dbReference type="RefSeq" id="WP_014244783.1">
    <property type="nucleotide sequence ID" value="NC_016620.1"/>
</dbReference>
<dbReference type="InterPro" id="IPR006696">
    <property type="entry name" value="DUF423"/>
</dbReference>
<evidence type="ECO:0000256" key="6">
    <source>
        <dbReference type="SAM" id="Phobius"/>
    </source>
</evidence>
<dbReference type="HOGENOM" id="CLU_096548_3_3_7"/>
<keyword evidence="8" id="KW-1185">Reference proteome</keyword>
<name>E1X3S6_HALMS</name>
<feature type="transmembrane region" description="Helical" evidence="6">
    <location>
        <begin position="75"/>
        <end position="93"/>
    </location>
</feature>
<evidence type="ECO:0000256" key="4">
    <source>
        <dbReference type="ARBA" id="ARBA00022989"/>
    </source>
</evidence>